<dbReference type="PROSITE" id="PS00108">
    <property type="entry name" value="PROTEIN_KINASE_ST"/>
    <property type="match status" value="1"/>
</dbReference>
<dbReference type="SMART" id="SM00220">
    <property type="entry name" value="S_TKc"/>
    <property type="match status" value="1"/>
</dbReference>
<evidence type="ECO:0000259" key="7">
    <source>
        <dbReference type="PROSITE" id="PS50011"/>
    </source>
</evidence>
<dbReference type="FunFam" id="1.10.510.10:FF:000098">
    <property type="entry name" value="Mitogen-activated protein kinase 1"/>
    <property type="match status" value="1"/>
</dbReference>
<dbReference type="PROSITE" id="PS01351">
    <property type="entry name" value="MAPK"/>
    <property type="match status" value="1"/>
</dbReference>
<evidence type="ECO:0000256" key="2">
    <source>
        <dbReference type="ARBA" id="ARBA00022679"/>
    </source>
</evidence>
<evidence type="ECO:0000256" key="3">
    <source>
        <dbReference type="ARBA" id="ARBA00022741"/>
    </source>
</evidence>
<feature type="compositionally biased region" description="Low complexity" evidence="6">
    <location>
        <begin position="422"/>
        <end position="448"/>
    </location>
</feature>
<protein>
    <submittedName>
        <fullName evidence="8">Protein kinase domain containing protein</fullName>
    </submittedName>
</protein>
<dbReference type="InterPro" id="IPR050117">
    <property type="entry name" value="MAPK"/>
</dbReference>
<proteinExistence type="predicted"/>
<dbReference type="Proteomes" id="UP000039865">
    <property type="component" value="Unassembled WGS sequence"/>
</dbReference>
<keyword evidence="3" id="KW-0547">Nucleotide-binding</keyword>
<evidence type="ECO:0000256" key="5">
    <source>
        <dbReference type="ARBA" id="ARBA00022840"/>
    </source>
</evidence>
<evidence type="ECO:0000313" key="9">
    <source>
        <dbReference type="Proteomes" id="UP000039865"/>
    </source>
</evidence>
<feature type="domain" description="Protein kinase" evidence="7">
    <location>
        <begin position="41"/>
        <end position="340"/>
    </location>
</feature>
<dbReference type="InterPro" id="IPR011009">
    <property type="entry name" value="Kinase-like_dom_sf"/>
</dbReference>
<dbReference type="Pfam" id="PF00069">
    <property type="entry name" value="Pkinase"/>
    <property type="match status" value="1"/>
</dbReference>
<name>A0A078ATW7_STYLE</name>
<gene>
    <name evidence="8" type="primary">Contig8919.g9531</name>
    <name evidence="8" type="ORF">STYLEM_14466</name>
</gene>
<dbReference type="InParanoid" id="A0A078ATW7"/>
<evidence type="ECO:0000313" key="8">
    <source>
        <dbReference type="EMBL" id="CDW85391.1"/>
    </source>
</evidence>
<dbReference type="InterPro" id="IPR003527">
    <property type="entry name" value="MAP_kinase_CS"/>
</dbReference>
<dbReference type="OrthoDB" id="192887at2759"/>
<dbReference type="Gene3D" id="1.10.510.10">
    <property type="entry name" value="Transferase(Phosphotransferase) domain 1"/>
    <property type="match status" value="1"/>
</dbReference>
<keyword evidence="9" id="KW-1185">Reference proteome</keyword>
<feature type="region of interest" description="Disordered" evidence="6">
    <location>
        <begin position="413"/>
        <end position="448"/>
    </location>
</feature>
<dbReference type="AlphaFoldDB" id="A0A078ATW7"/>
<dbReference type="EMBL" id="CCKQ01013687">
    <property type="protein sequence ID" value="CDW85391.1"/>
    <property type="molecule type" value="Genomic_DNA"/>
</dbReference>
<evidence type="ECO:0000256" key="6">
    <source>
        <dbReference type="SAM" id="MobiDB-lite"/>
    </source>
</evidence>
<dbReference type="GO" id="GO:0005524">
    <property type="term" value="F:ATP binding"/>
    <property type="evidence" value="ECO:0007669"/>
    <property type="project" value="UniProtKB-KW"/>
</dbReference>
<keyword evidence="1" id="KW-0723">Serine/threonine-protein kinase</keyword>
<accession>A0A078ATW7</accession>
<keyword evidence="5" id="KW-0067">ATP-binding</keyword>
<dbReference type="PANTHER" id="PTHR24055">
    <property type="entry name" value="MITOGEN-ACTIVATED PROTEIN KINASE"/>
    <property type="match status" value="1"/>
</dbReference>
<reference evidence="8 9" key="1">
    <citation type="submission" date="2014-06" db="EMBL/GenBank/DDBJ databases">
        <authorList>
            <person name="Swart Estienne"/>
        </authorList>
    </citation>
    <scope>NUCLEOTIDE SEQUENCE [LARGE SCALE GENOMIC DNA]</scope>
    <source>
        <strain evidence="8 9">130c</strain>
    </source>
</reference>
<dbReference type="SUPFAM" id="SSF56112">
    <property type="entry name" value="Protein kinase-like (PK-like)"/>
    <property type="match status" value="1"/>
</dbReference>
<evidence type="ECO:0000256" key="4">
    <source>
        <dbReference type="ARBA" id="ARBA00022777"/>
    </source>
</evidence>
<keyword evidence="4 8" id="KW-0418">Kinase</keyword>
<dbReference type="Gene3D" id="3.30.200.20">
    <property type="entry name" value="Phosphorylase Kinase, domain 1"/>
    <property type="match status" value="1"/>
</dbReference>
<dbReference type="CDD" id="cd07834">
    <property type="entry name" value="STKc_MAPK"/>
    <property type="match status" value="1"/>
</dbReference>
<organism evidence="8 9">
    <name type="scientific">Stylonychia lemnae</name>
    <name type="common">Ciliate</name>
    <dbReference type="NCBI Taxonomy" id="5949"/>
    <lineage>
        <taxon>Eukaryota</taxon>
        <taxon>Sar</taxon>
        <taxon>Alveolata</taxon>
        <taxon>Ciliophora</taxon>
        <taxon>Intramacronucleata</taxon>
        <taxon>Spirotrichea</taxon>
        <taxon>Stichotrichia</taxon>
        <taxon>Sporadotrichida</taxon>
        <taxon>Oxytrichidae</taxon>
        <taxon>Stylonychinae</taxon>
        <taxon>Stylonychia</taxon>
    </lineage>
</organism>
<dbReference type="InterPro" id="IPR000719">
    <property type="entry name" value="Prot_kinase_dom"/>
</dbReference>
<dbReference type="InterPro" id="IPR008271">
    <property type="entry name" value="Ser/Thr_kinase_AS"/>
</dbReference>
<evidence type="ECO:0000256" key="1">
    <source>
        <dbReference type="ARBA" id="ARBA00022527"/>
    </source>
</evidence>
<keyword evidence="2" id="KW-0808">Transferase</keyword>
<sequence>MKGSQHQAAFPQDVKLITETQDEDIKTWIVCGSKFQIQKQYEILDPMGQGAYGIVVAAKDLDSEDQENNLVAIKKIERAFEHKVFLQRTLRELKILRLLQHENVLGLKTILLPPGQTKEQLDDIYLVSDLMETDLETIIRSDQGLTEEHIQFFLYQILRGLKYIHSAGILHRDLKPKNLLVNTNCDLKICDFGLARADISLLQTHSVVLTDYITTRWYRAPEVLLSWKKYSSAIDIWSVGCIFAEMLTRQRLFPGHEQEEQMQMIVELLGYPTPEEIEIFSDIQDKELLNALPTTLIQRTSFEERFQGCSELAVDLLKRMLAFDPNKRITVEQALSHPYLAELHCPDDEPTTQPVDAFDFDFEIYDLKSNDYRDLMYEEIMLYHSEEKRQEYEDNKIKYPNGMLYLRYASRSGSQDDIPMKQQNQGSSLSQSGEQTKSSSSISNDLNE</sequence>
<dbReference type="GO" id="GO:0004707">
    <property type="term" value="F:MAP kinase activity"/>
    <property type="evidence" value="ECO:0007669"/>
    <property type="project" value="InterPro"/>
</dbReference>
<dbReference type="FunFam" id="3.30.200.20:FF:000046">
    <property type="entry name" value="Mitogen-activated protein kinase"/>
    <property type="match status" value="1"/>
</dbReference>
<dbReference type="OMA" id="IFDIQRP"/>
<dbReference type="PROSITE" id="PS50011">
    <property type="entry name" value="PROTEIN_KINASE_DOM"/>
    <property type="match status" value="1"/>
</dbReference>